<dbReference type="InterPro" id="IPR056168">
    <property type="entry name" value="TPR_IF140/IFT172/WDR19"/>
</dbReference>
<dbReference type="GO" id="GO:0035721">
    <property type="term" value="P:intraciliary retrograde transport"/>
    <property type="evidence" value="ECO:0000318"/>
    <property type="project" value="GO_Central"/>
</dbReference>
<evidence type="ECO:0000256" key="1">
    <source>
        <dbReference type="ARBA" id="ARBA00004138"/>
    </source>
</evidence>
<evidence type="ECO:0000313" key="10">
    <source>
        <dbReference type="EMBL" id="EDO35505.1"/>
    </source>
</evidence>
<keyword evidence="3" id="KW-0677">Repeat</keyword>
<keyword evidence="11" id="KW-1185">Reference proteome</keyword>
<evidence type="ECO:0000259" key="7">
    <source>
        <dbReference type="Pfam" id="PF23385"/>
    </source>
</evidence>
<evidence type="ECO:0000259" key="6">
    <source>
        <dbReference type="Pfam" id="PF23383"/>
    </source>
</evidence>
<gene>
    <name evidence="10" type="ORF">NEMVEDRAFT_v1g122551</name>
</gene>
<comment type="subcellular location">
    <subcellularLocation>
        <location evidence="1">Cell projection</location>
        <location evidence="1">Cilium</location>
    </subcellularLocation>
</comment>
<organism evidence="10 11">
    <name type="scientific">Nematostella vectensis</name>
    <name type="common">Starlet sea anemone</name>
    <dbReference type="NCBI Taxonomy" id="45351"/>
    <lineage>
        <taxon>Eukaryota</taxon>
        <taxon>Metazoa</taxon>
        <taxon>Cnidaria</taxon>
        <taxon>Anthozoa</taxon>
        <taxon>Hexacorallia</taxon>
        <taxon>Actiniaria</taxon>
        <taxon>Edwardsiidae</taxon>
        <taxon>Nematostella</taxon>
    </lineage>
</organism>
<keyword evidence="5" id="KW-0966">Cell projection</keyword>
<dbReference type="InParanoid" id="A7SLF0"/>
<protein>
    <recommendedName>
        <fullName evidence="12">Intraflagellar transport protein 140 homolog</fullName>
    </recommendedName>
</protein>
<dbReference type="InterPro" id="IPR015943">
    <property type="entry name" value="WD40/YVTN_repeat-like_dom_sf"/>
</dbReference>
<dbReference type="InterPro" id="IPR056155">
    <property type="entry name" value="Beta-prop_IFT140_2nd"/>
</dbReference>
<dbReference type="Pfam" id="PF24762">
    <property type="entry name" value="TPR_IF140-IFT172"/>
    <property type="match status" value="1"/>
</dbReference>
<dbReference type="SUPFAM" id="SSF48452">
    <property type="entry name" value="TPR-like"/>
    <property type="match status" value="1"/>
</dbReference>
<dbReference type="PhylomeDB" id="A7SLF0"/>
<dbReference type="Proteomes" id="UP000001593">
    <property type="component" value="Unassembled WGS sequence"/>
</dbReference>
<evidence type="ECO:0000259" key="8">
    <source>
        <dbReference type="Pfam" id="PF24760"/>
    </source>
</evidence>
<feature type="domain" description="IF140 C-terminal TPR" evidence="8">
    <location>
        <begin position="1062"/>
        <end position="1177"/>
    </location>
</feature>
<feature type="domain" description="IFT140 first beta-propeller" evidence="6">
    <location>
        <begin position="1"/>
        <end position="196"/>
    </location>
</feature>
<dbReference type="InterPro" id="IPR056154">
    <property type="entry name" value="Beta-prop_IFT140_1st"/>
</dbReference>
<dbReference type="AlphaFoldDB" id="A7SLF0"/>
<evidence type="ECO:0008006" key="12">
    <source>
        <dbReference type="Google" id="ProtNLM"/>
    </source>
</evidence>
<dbReference type="GO" id="GO:0036064">
    <property type="term" value="C:ciliary basal body"/>
    <property type="evidence" value="ECO:0000318"/>
    <property type="project" value="GO_Central"/>
</dbReference>
<dbReference type="GO" id="GO:0005930">
    <property type="term" value="C:axoneme"/>
    <property type="evidence" value="ECO:0000318"/>
    <property type="project" value="GO_Central"/>
</dbReference>
<dbReference type="InterPro" id="IPR036322">
    <property type="entry name" value="WD40_repeat_dom_sf"/>
</dbReference>
<evidence type="ECO:0000313" key="11">
    <source>
        <dbReference type="Proteomes" id="UP000001593"/>
    </source>
</evidence>
<dbReference type="Pfam" id="PF23385">
    <property type="entry name" value="Beta-prop_IFT140_2nd"/>
    <property type="match status" value="1"/>
</dbReference>
<accession>A7SLF0</accession>
<keyword evidence="4" id="KW-0969">Cilium</keyword>
<evidence type="ECO:0000256" key="4">
    <source>
        <dbReference type="ARBA" id="ARBA00023069"/>
    </source>
</evidence>
<dbReference type="EMBL" id="DS469697">
    <property type="protein sequence ID" value="EDO35505.1"/>
    <property type="molecule type" value="Genomic_DNA"/>
</dbReference>
<evidence type="ECO:0000259" key="9">
    <source>
        <dbReference type="Pfam" id="PF24762"/>
    </source>
</evidence>
<evidence type="ECO:0000256" key="2">
    <source>
        <dbReference type="ARBA" id="ARBA00022574"/>
    </source>
</evidence>
<feature type="domain" description="IF140/IFT172/WDR19 TPR" evidence="9">
    <location>
        <begin position="573"/>
        <end position="1054"/>
    </location>
</feature>
<dbReference type="InterPro" id="IPR056156">
    <property type="entry name" value="TPR_IF140_C"/>
</dbReference>
<evidence type="ECO:0000256" key="5">
    <source>
        <dbReference type="ARBA" id="ARBA00023273"/>
    </source>
</evidence>
<dbReference type="Pfam" id="PF24760">
    <property type="entry name" value="TPR_IF140_C"/>
    <property type="match status" value="1"/>
</dbReference>
<dbReference type="GO" id="GO:0030991">
    <property type="term" value="C:intraciliary transport particle A"/>
    <property type="evidence" value="ECO:0000318"/>
    <property type="project" value="GO_Central"/>
</dbReference>
<dbReference type="PANTHER" id="PTHR15722:SF7">
    <property type="entry name" value="INTRAFLAGELLAR TRANSPORT PROTEIN 140 HOMOLOG"/>
    <property type="match status" value="1"/>
</dbReference>
<dbReference type="PANTHER" id="PTHR15722">
    <property type="entry name" value="IFT140/172-RELATED"/>
    <property type="match status" value="1"/>
</dbReference>
<dbReference type="HOGENOM" id="CLU_001853_1_0_1"/>
<dbReference type="Pfam" id="PF23383">
    <property type="entry name" value="Beta-prop_IFT140_1st"/>
    <property type="match status" value="1"/>
</dbReference>
<dbReference type="OMA" id="YAQFMES"/>
<dbReference type="Gene3D" id="2.130.10.10">
    <property type="entry name" value="YVTN repeat-like/Quinoprotein amine dehydrogenase"/>
    <property type="match status" value="1"/>
</dbReference>
<dbReference type="FunFam" id="1.25.40.470:FF:000010">
    <property type="entry name" value="Intraflagellar transport 140 homolog (Chlamydomonas)"/>
    <property type="match status" value="1"/>
</dbReference>
<sequence length="1188" mass="133625">GNVYHIDDRGKCFQRFTVEGPVKTLLYAEGRDMLVAVTDGLMLSQHTIAKDGSTTETIKVKLSGQASKSHLIWAGRQLLATATGENIVRMWNLEQDDNYFLSLKGQGFEPGECINCISYNKSKDLLAGCTSKGKVAMWKHASPKVKGRKEEGEEMWELQPPSILEGEADLTQIEWASSKNILAVNCIATVIILNEQVMKAHFNQQVAAVQVSPSQLTIENFSTAYHQDLKTDIHIKGVFVTKSHTTIWNGKRVVTYEVSPDKAMVRAEGSFSSDSPVVVVYEQSVFTAEPGKVQARTFQGTVKQILPFSEAEGDPVLLDLCGNFLVAGTSQGYVKCWDVSRREAKQHCTPKNLTEVIANLGRLKCVKCNSSGSKISIICDQENNTPDSRLYVWDCESDALHTFDFATGANSEAGDPDSSDLRGQHVAEIAGRRPVAQYWDPTEPKLLVCETLRGGDSSKTPKRSMSLLSDDKDSAQGEVMIVSLFATPEHGILLQDNFPIDASHTSLMGVEVPFFYLMNKAPLPVMHGAVSPPPLPHHRMVTKHTMRDFTGLENANDEAKRAMMDFSYLSAIGNMDEAFKAIKLIKSESVWENMARMCVKTKRLDVATVCLGNMRNARAAKALRESADEPELDARVAVLALQLGMKDEAEKLYKNSQRFDLLNQLYQASNQWTKAIEVAELHDRIHLRTTYYNYAKHLESMGNMSAAIVNYEKSDTHRFEVPRMLLDDPHQLEAYILKTKDKELRKWWAQYMESTSEMETALQFYEAARDNLSLVRVYCYCGNLEKAAEICNETGDRAACYHLARQFENQDNVKDAIHFYTRAHCYSNAIRLAKEHGLDNELMNLALLSTQQDMIDVARYYESQPNMQDKAVMLYHKGGNISKALELCFATQQFAALQVVAEDLDEHTDPVMIDKCSAFFMDHGQYDRAVDLLVVGKKFSDALDLCMRHNVVITEELGEKMTLPKGAENRVTMLERIAECAMHQGSYHLATKKYTQAGNKMKAMKALLKSGDTEKIVFFAGVSRQREIYVMAANYLQSLDWRKDPEVMKNIIGFYTKGRALDSLAGFYDACAQVEIDEYQNYDKALGALTEAYKCMAKAKMKNATDQEEKVAFLKQRIGFVKKFVQARRSYEEDPEESVKLCHILLEEPDLETAVRVGDIYGLIIEHYARQQNFSKVHPGNQTSHTNN</sequence>
<keyword evidence="2" id="KW-0853">WD repeat</keyword>
<dbReference type="eggNOG" id="KOG3617">
    <property type="taxonomic scope" value="Eukaryota"/>
</dbReference>
<dbReference type="FunFam" id="1.25.40.470:FF:000011">
    <property type="entry name" value="Intraflagellar transport protein 140"/>
    <property type="match status" value="1"/>
</dbReference>
<dbReference type="InterPro" id="IPR011990">
    <property type="entry name" value="TPR-like_helical_dom_sf"/>
</dbReference>
<proteinExistence type="predicted"/>
<feature type="domain" description="IFT140 second beta-propeller" evidence="7">
    <location>
        <begin position="204"/>
        <end position="520"/>
    </location>
</feature>
<feature type="non-terminal residue" evidence="10">
    <location>
        <position position="1188"/>
    </location>
</feature>
<name>A7SLF0_NEMVE</name>
<dbReference type="STRING" id="45351.A7SLF0"/>
<dbReference type="Gene3D" id="1.25.40.470">
    <property type="match status" value="2"/>
</dbReference>
<reference evidence="10 11" key="1">
    <citation type="journal article" date="2007" name="Science">
        <title>Sea anemone genome reveals ancestral eumetazoan gene repertoire and genomic organization.</title>
        <authorList>
            <person name="Putnam N.H."/>
            <person name="Srivastava M."/>
            <person name="Hellsten U."/>
            <person name="Dirks B."/>
            <person name="Chapman J."/>
            <person name="Salamov A."/>
            <person name="Terry A."/>
            <person name="Shapiro H."/>
            <person name="Lindquist E."/>
            <person name="Kapitonov V.V."/>
            <person name="Jurka J."/>
            <person name="Genikhovich G."/>
            <person name="Grigoriev I.V."/>
            <person name="Lucas S.M."/>
            <person name="Steele R.E."/>
            <person name="Finnerty J.R."/>
            <person name="Technau U."/>
            <person name="Martindale M.Q."/>
            <person name="Rokhsar D.S."/>
        </authorList>
    </citation>
    <scope>NUCLEOTIDE SEQUENCE [LARGE SCALE GENOMIC DNA]</scope>
    <source>
        <strain evidence="11">CH2 X CH6</strain>
    </source>
</reference>
<dbReference type="SUPFAM" id="SSF50978">
    <property type="entry name" value="WD40 repeat-like"/>
    <property type="match status" value="1"/>
</dbReference>
<evidence type="ECO:0000256" key="3">
    <source>
        <dbReference type="ARBA" id="ARBA00022737"/>
    </source>
</evidence>